<dbReference type="Gene3D" id="3.10.129.10">
    <property type="entry name" value="Hotdog Thioesterase"/>
    <property type="match status" value="1"/>
</dbReference>
<name>A0A1F6AGN7_9BACT</name>
<organism evidence="2 3">
    <name type="scientific">Candidatus Gottesmanbacteria bacterium RIFCSPLOWO2_01_FULL_43_11b</name>
    <dbReference type="NCBI Taxonomy" id="1798392"/>
    <lineage>
        <taxon>Bacteria</taxon>
        <taxon>Candidatus Gottesmaniibacteriota</taxon>
    </lineage>
</organism>
<dbReference type="InterPro" id="IPR029069">
    <property type="entry name" value="HotDog_dom_sf"/>
</dbReference>
<reference evidence="2 3" key="1">
    <citation type="journal article" date="2016" name="Nat. Commun.">
        <title>Thousands of microbial genomes shed light on interconnected biogeochemical processes in an aquifer system.</title>
        <authorList>
            <person name="Anantharaman K."/>
            <person name="Brown C.T."/>
            <person name="Hug L.A."/>
            <person name="Sharon I."/>
            <person name="Castelle C.J."/>
            <person name="Probst A.J."/>
            <person name="Thomas B.C."/>
            <person name="Singh A."/>
            <person name="Wilkins M.J."/>
            <person name="Karaoz U."/>
            <person name="Brodie E.L."/>
            <person name="Williams K.H."/>
            <person name="Hubbard S.S."/>
            <person name="Banfield J.F."/>
        </authorList>
    </citation>
    <scope>NUCLEOTIDE SEQUENCE [LARGE SCALE GENOMIC DNA]</scope>
</reference>
<dbReference type="SUPFAM" id="SSF54637">
    <property type="entry name" value="Thioesterase/thiol ester dehydrase-isomerase"/>
    <property type="match status" value="1"/>
</dbReference>
<sequence>MNPYEGGKRIAELGSKRINNLLISSSAAYLSDYINMPEAVWFGDNIPPTLVLEMTTSCINQGWNGIVNGGFTAKLIDLVGGTAAAVVADQQFDKMIVLKHSELDYHMAIPINKTILTVAQVESVEAENRAITTLVRVMSTDKTTVYTTGTLFLRIIDFVRLSNENSLRT</sequence>
<dbReference type="AlphaFoldDB" id="A0A1F6AGN7"/>
<gene>
    <name evidence="2" type="ORF">A3A79_01775</name>
</gene>
<dbReference type="Pfam" id="PF03061">
    <property type="entry name" value="4HBT"/>
    <property type="match status" value="1"/>
</dbReference>
<feature type="domain" description="Thioesterase" evidence="1">
    <location>
        <begin position="64"/>
        <end position="141"/>
    </location>
</feature>
<evidence type="ECO:0000259" key="1">
    <source>
        <dbReference type="Pfam" id="PF03061"/>
    </source>
</evidence>
<accession>A0A1F6AGN7</accession>
<dbReference type="STRING" id="1798392.A3A79_01775"/>
<proteinExistence type="predicted"/>
<comment type="caution">
    <text evidence="2">The sequence shown here is derived from an EMBL/GenBank/DDBJ whole genome shotgun (WGS) entry which is preliminary data.</text>
</comment>
<protein>
    <recommendedName>
        <fullName evidence="1">Thioesterase domain-containing protein</fullName>
    </recommendedName>
</protein>
<dbReference type="EMBL" id="MFJV01000001">
    <property type="protein sequence ID" value="OGG23909.1"/>
    <property type="molecule type" value="Genomic_DNA"/>
</dbReference>
<dbReference type="CDD" id="cd03440">
    <property type="entry name" value="hot_dog"/>
    <property type="match status" value="1"/>
</dbReference>
<dbReference type="Proteomes" id="UP000178759">
    <property type="component" value="Unassembled WGS sequence"/>
</dbReference>
<dbReference type="InterPro" id="IPR006683">
    <property type="entry name" value="Thioestr_dom"/>
</dbReference>
<evidence type="ECO:0000313" key="3">
    <source>
        <dbReference type="Proteomes" id="UP000178759"/>
    </source>
</evidence>
<evidence type="ECO:0000313" key="2">
    <source>
        <dbReference type="EMBL" id="OGG23909.1"/>
    </source>
</evidence>